<dbReference type="PROSITE" id="PS51257">
    <property type="entry name" value="PROKAR_LIPOPROTEIN"/>
    <property type="match status" value="1"/>
</dbReference>
<keyword evidence="5 10" id="KW-0418">Kinase</keyword>
<dbReference type="PANTHER" id="PTHR45453">
    <property type="entry name" value="PHOSPHATE REGULON SENSOR PROTEIN PHOR"/>
    <property type="match status" value="1"/>
</dbReference>
<dbReference type="InterPro" id="IPR036890">
    <property type="entry name" value="HATPase_C_sf"/>
</dbReference>
<feature type="transmembrane region" description="Helical" evidence="8">
    <location>
        <begin position="35"/>
        <end position="52"/>
    </location>
</feature>
<keyword evidence="8" id="KW-1133">Transmembrane helix</keyword>
<evidence type="ECO:0000313" key="10">
    <source>
        <dbReference type="EMBL" id="SEP63306.1"/>
    </source>
</evidence>
<evidence type="ECO:0000256" key="2">
    <source>
        <dbReference type="ARBA" id="ARBA00012438"/>
    </source>
</evidence>
<evidence type="ECO:0000256" key="5">
    <source>
        <dbReference type="ARBA" id="ARBA00022777"/>
    </source>
</evidence>
<keyword evidence="4" id="KW-0808">Transferase</keyword>
<accession>A0A1H8ZG02</accession>
<dbReference type="GO" id="GO:0000155">
    <property type="term" value="F:phosphorelay sensor kinase activity"/>
    <property type="evidence" value="ECO:0007669"/>
    <property type="project" value="InterPro"/>
</dbReference>
<keyword evidence="7 8" id="KW-0472">Membrane</keyword>
<evidence type="ECO:0000259" key="9">
    <source>
        <dbReference type="PROSITE" id="PS50109"/>
    </source>
</evidence>
<dbReference type="SMART" id="SM00388">
    <property type="entry name" value="HisKA"/>
    <property type="match status" value="1"/>
</dbReference>
<evidence type="ECO:0000256" key="8">
    <source>
        <dbReference type="SAM" id="Phobius"/>
    </source>
</evidence>
<evidence type="ECO:0000313" key="11">
    <source>
        <dbReference type="Proteomes" id="UP000199647"/>
    </source>
</evidence>
<reference evidence="10 11" key="1">
    <citation type="submission" date="2016-10" db="EMBL/GenBank/DDBJ databases">
        <authorList>
            <person name="de Groot N.N."/>
        </authorList>
    </citation>
    <scope>NUCLEOTIDE SEQUENCE [LARGE SCALE GENOMIC DNA]</scope>
    <source>
        <strain evidence="10 11">A52C2</strain>
    </source>
</reference>
<dbReference type="InterPro" id="IPR003594">
    <property type="entry name" value="HATPase_dom"/>
</dbReference>
<keyword evidence="8" id="KW-0812">Transmembrane</keyword>
<evidence type="ECO:0000256" key="1">
    <source>
        <dbReference type="ARBA" id="ARBA00000085"/>
    </source>
</evidence>
<dbReference type="InterPro" id="IPR005467">
    <property type="entry name" value="His_kinase_dom"/>
</dbReference>
<dbReference type="PROSITE" id="PS50109">
    <property type="entry name" value="HIS_KIN"/>
    <property type="match status" value="1"/>
</dbReference>
<keyword evidence="11" id="KW-1185">Reference proteome</keyword>
<dbReference type="GO" id="GO:0004721">
    <property type="term" value="F:phosphoprotein phosphatase activity"/>
    <property type="evidence" value="ECO:0007669"/>
    <property type="project" value="TreeGrafter"/>
</dbReference>
<evidence type="ECO:0000256" key="7">
    <source>
        <dbReference type="ARBA" id="ARBA00023136"/>
    </source>
</evidence>
<sequence length="426" mass="46255">MRGNGGMTALAGALPVLLVAALALGLACISWGLPWPYALVSFLLICLAALFSSNTAAVARLETAETHDGIWPDNSIKATVNALRQSALVLDLRGTVRYLNDRAVAEFPATRAGDPLALTFRAPRIGEVLRELAKPARVDLEIRSAGQAKVYEIAFSPLNLPGSEAGFVLVVFEDQTERLAIDRMRTDFIANASHELRTPLASLTGFIETLLGPARDDPAASDRFLRIMLEQAGRMRRLIDDLLSLSRAEMKVHRRPKDKVDVIGVLKQVGDALGPMAERLEVALEFDLPKGPVAVLGERDELLQVFENLMENGLKYGSSGKRILVSLADAAPGNCTVSVRDWGAGIAADHLPRLTERFYRVDPQASRQTRGTGLGLAIVKHILTRHEGRLTVDSAPGEGTTFHVTLPRAPDVTLMEEIEPSQELRA</sequence>
<dbReference type="FunFam" id="3.30.565.10:FF:000006">
    <property type="entry name" value="Sensor histidine kinase WalK"/>
    <property type="match status" value="1"/>
</dbReference>
<keyword evidence="3" id="KW-0597">Phosphoprotein</keyword>
<dbReference type="Pfam" id="PF02518">
    <property type="entry name" value="HATPase_c"/>
    <property type="match status" value="1"/>
</dbReference>
<proteinExistence type="predicted"/>
<evidence type="ECO:0000256" key="6">
    <source>
        <dbReference type="ARBA" id="ARBA00023012"/>
    </source>
</evidence>
<dbReference type="EMBL" id="FOFG01000001">
    <property type="protein sequence ID" value="SEP63306.1"/>
    <property type="molecule type" value="Genomic_DNA"/>
</dbReference>
<dbReference type="SUPFAM" id="SSF55874">
    <property type="entry name" value="ATPase domain of HSP90 chaperone/DNA topoisomerase II/histidine kinase"/>
    <property type="match status" value="1"/>
</dbReference>
<dbReference type="AlphaFoldDB" id="A0A1H8ZG02"/>
<feature type="domain" description="Histidine kinase" evidence="9">
    <location>
        <begin position="191"/>
        <end position="410"/>
    </location>
</feature>
<gene>
    <name evidence="10" type="ORF">SAMN05216548_101143</name>
</gene>
<dbReference type="InterPro" id="IPR036097">
    <property type="entry name" value="HisK_dim/P_sf"/>
</dbReference>
<dbReference type="InterPro" id="IPR004358">
    <property type="entry name" value="Sig_transdc_His_kin-like_C"/>
</dbReference>
<dbReference type="PRINTS" id="PR00344">
    <property type="entry name" value="BCTRLSENSOR"/>
</dbReference>
<keyword evidence="6" id="KW-0902">Two-component regulatory system</keyword>
<dbReference type="InterPro" id="IPR050351">
    <property type="entry name" value="BphY/WalK/GraS-like"/>
</dbReference>
<comment type="catalytic activity">
    <reaction evidence="1">
        <text>ATP + protein L-histidine = ADP + protein N-phospho-L-histidine.</text>
        <dbReference type="EC" id="2.7.13.3"/>
    </reaction>
</comment>
<dbReference type="STRING" id="1855383.SAMN05216548_101143"/>
<dbReference type="RefSeq" id="WP_177176639.1">
    <property type="nucleotide sequence ID" value="NZ_FOFG01000001.1"/>
</dbReference>
<evidence type="ECO:0000256" key="4">
    <source>
        <dbReference type="ARBA" id="ARBA00022679"/>
    </source>
</evidence>
<dbReference type="GO" id="GO:0016036">
    <property type="term" value="P:cellular response to phosphate starvation"/>
    <property type="evidence" value="ECO:0007669"/>
    <property type="project" value="TreeGrafter"/>
</dbReference>
<dbReference type="SUPFAM" id="SSF47384">
    <property type="entry name" value="Homodimeric domain of signal transducing histidine kinase"/>
    <property type="match status" value="1"/>
</dbReference>
<dbReference type="InterPro" id="IPR003661">
    <property type="entry name" value="HisK_dim/P_dom"/>
</dbReference>
<dbReference type="Pfam" id="PF00512">
    <property type="entry name" value="HisKA"/>
    <property type="match status" value="1"/>
</dbReference>
<dbReference type="Proteomes" id="UP000199647">
    <property type="component" value="Unassembled WGS sequence"/>
</dbReference>
<evidence type="ECO:0000256" key="3">
    <source>
        <dbReference type="ARBA" id="ARBA00022553"/>
    </source>
</evidence>
<dbReference type="GO" id="GO:0005886">
    <property type="term" value="C:plasma membrane"/>
    <property type="evidence" value="ECO:0007669"/>
    <property type="project" value="TreeGrafter"/>
</dbReference>
<dbReference type="PANTHER" id="PTHR45453:SF1">
    <property type="entry name" value="PHOSPHATE REGULON SENSOR PROTEIN PHOR"/>
    <property type="match status" value="1"/>
</dbReference>
<organism evidence="10 11">
    <name type="scientific">Faunimonas pinastri</name>
    <dbReference type="NCBI Taxonomy" id="1855383"/>
    <lineage>
        <taxon>Bacteria</taxon>
        <taxon>Pseudomonadati</taxon>
        <taxon>Pseudomonadota</taxon>
        <taxon>Alphaproteobacteria</taxon>
        <taxon>Hyphomicrobiales</taxon>
        <taxon>Afifellaceae</taxon>
        <taxon>Faunimonas</taxon>
    </lineage>
</organism>
<dbReference type="Gene3D" id="1.10.287.130">
    <property type="match status" value="1"/>
</dbReference>
<name>A0A1H8ZG02_9HYPH</name>
<dbReference type="FunFam" id="1.10.287.130:FF:000001">
    <property type="entry name" value="Two-component sensor histidine kinase"/>
    <property type="match status" value="1"/>
</dbReference>
<protein>
    <recommendedName>
        <fullName evidence="2">histidine kinase</fullName>
        <ecNumber evidence="2">2.7.13.3</ecNumber>
    </recommendedName>
</protein>
<dbReference type="SMART" id="SM00387">
    <property type="entry name" value="HATPase_c"/>
    <property type="match status" value="1"/>
</dbReference>
<dbReference type="CDD" id="cd00082">
    <property type="entry name" value="HisKA"/>
    <property type="match status" value="1"/>
</dbReference>
<dbReference type="EC" id="2.7.13.3" evidence="2"/>
<dbReference type="Gene3D" id="3.30.565.10">
    <property type="entry name" value="Histidine kinase-like ATPase, C-terminal domain"/>
    <property type="match status" value="1"/>
</dbReference>